<organism evidence="1 2">
    <name type="scientific">Tenacibaculum jejuense</name>
    <dbReference type="NCBI Taxonomy" id="584609"/>
    <lineage>
        <taxon>Bacteria</taxon>
        <taxon>Pseudomonadati</taxon>
        <taxon>Bacteroidota</taxon>
        <taxon>Flavobacteriia</taxon>
        <taxon>Flavobacteriales</taxon>
        <taxon>Flavobacteriaceae</taxon>
        <taxon>Tenacibaculum</taxon>
    </lineage>
</organism>
<dbReference type="Proteomes" id="UP000215214">
    <property type="component" value="Chromosome TJEJU"/>
</dbReference>
<dbReference type="OrthoDB" id="1202469at2"/>
<dbReference type="EMBL" id="LT899436">
    <property type="protein sequence ID" value="SNR17157.1"/>
    <property type="molecule type" value="Genomic_DNA"/>
</dbReference>
<keyword evidence="2" id="KW-1185">Reference proteome</keyword>
<dbReference type="AlphaFoldDB" id="A0A238UD70"/>
<proteinExistence type="predicted"/>
<sequence length="79" mass="9439">MSKRFIELKLGSHQIVHGFDDQNKEIIEEVTVDGFNKKLVNLDRIKSVSEKFILTDYAHGRWIYWEYEGDINEIRQQLL</sequence>
<evidence type="ECO:0000313" key="2">
    <source>
        <dbReference type="Proteomes" id="UP000215214"/>
    </source>
</evidence>
<name>A0A238UD70_9FLAO</name>
<reference evidence="1 2" key="1">
    <citation type="submission" date="2017-07" db="EMBL/GenBank/DDBJ databases">
        <authorList>
            <person name="Sun Z.S."/>
            <person name="Albrecht U."/>
            <person name="Echele G."/>
            <person name="Lee C.C."/>
        </authorList>
    </citation>
    <scope>NUCLEOTIDE SEQUENCE [LARGE SCALE GENOMIC DNA]</scope>
    <source>
        <strain evidence="2">type strain: KCTC 22618</strain>
    </source>
</reference>
<dbReference type="KEGG" id="tje:TJEJU_3513"/>
<gene>
    <name evidence="1" type="ORF">TJEJU_3513</name>
</gene>
<dbReference type="RefSeq" id="WP_095074170.1">
    <property type="nucleotide sequence ID" value="NZ_LT899436.1"/>
</dbReference>
<evidence type="ECO:0000313" key="1">
    <source>
        <dbReference type="EMBL" id="SNR17157.1"/>
    </source>
</evidence>
<protein>
    <submittedName>
        <fullName evidence="1">Uncharacterized protein</fullName>
    </submittedName>
</protein>
<accession>A0A238UD70</accession>